<evidence type="ECO:0000256" key="1">
    <source>
        <dbReference type="ARBA" id="ARBA00004141"/>
    </source>
</evidence>
<dbReference type="GO" id="GO:0055088">
    <property type="term" value="P:lipid homeostasis"/>
    <property type="evidence" value="ECO:0007669"/>
    <property type="project" value="TreeGrafter"/>
</dbReference>
<evidence type="ECO:0000313" key="8">
    <source>
        <dbReference type="EMBL" id="KAF2864332.1"/>
    </source>
</evidence>
<keyword evidence="2 5" id="KW-0812">Transmembrane</keyword>
<dbReference type="PANTHER" id="PTHR13439">
    <property type="entry name" value="CT120 PROTEIN"/>
    <property type="match status" value="1"/>
</dbReference>
<dbReference type="InterPro" id="IPR050846">
    <property type="entry name" value="TLCD"/>
</dbReference>
<sequence length="325" mass="36266">MQDPFPIAVPPLLFKATQPLATALNLPALPLHIHEVLTAVILYTTIYALLSPPISNLLTRGRYSRMPPRTQINWNVHVVSFVQSTLICTLSLHVLLHDPDRRAWSNSFTSRVWGYSPIAGLLQSFGLGYFLWDLYMCAARVDIFGVGMLLHAMAATAAFSFGYRPFLHYYAPVFLLYELSSPFLNIHWFCDKLGLTGSVYQAVNGFFLTSVFFGCRLVWGLVNSGRVWGDLIRAVREGAPEEEGFPGGRRDVPVWLVATYLAANGVLNCLNVYWFGKMIQTIRSRFPPPLGTKGVGKGEGRGDGKVVVEGEGREVDGLRKRTRRV</sequence>
<dbReference type="Pfam" id="PF03798">
    <property type="entry name" value="TRAM_LAG1_CLN8"/>
    <property type="match status" value="1"/>
</dbReference>
<keyword evidence="9" id="KW-1185">Reference proteome</keyword>
<name>A0A6A7CAU0_9PEZI</name>
<dbReference type="GO" id="GO:0016020">
    <property type="term" value="C:membrane"/>
    <property type="evidence" value="ECO:0007669"/>
    <property type="project" value="UniProtKB-SubCell"/>
</dbReference>
<feature type="transmembrane region" description="Helical" evidence="6">
    <location>
        <begin position="169"/>
        <end position="190"/>
    </location>
</feature>
<reference evidence="8" key="1">
    <citation type="journal article" date="2020" name="Stud. Mycol.">
        <title>101 Dothideomycetes genomes: a test case for predicting lifestyles and emergence of pathogens.</title>
        <authorList>
            <person name="Haridas S."/>
            <person name="Albert R."/>
            <person name="Binder M."/>
            <person name="Bloem J."/>
            <person name="Labutti K."/>
            <person name="Salamov A."/>
            <person name="Andreopoulos B."/>
            <person name="Baker S."/>
            <person name="Barry K."/>
            <person name="Bills G."/>
            <person name="Bluhm B."/>
            <person name="Cannon C."/>
            <person name="Castanera R."/>
            <person name="Culley D."/>
            <person name="Daum C."/>
            <person name="Ezra D."/>
            <person name="Gonzalez J."/>
            <person name="Henrissat B."/>
            <person name="Kuo A."/>
            <person name="Liang C."/>
            <person name="Lipzen A."/>
            <person name="Lutzoni F."/>
            <person name="Magnuson J."/>
            <person name="Mondo S."/>
            <person name="Nolan M."/>
            <person name="Ohm R."/>
            <person name="Pangilinan J."/>
            <person name="Park H.-J."/>
            <person name="Ramirez L."/>
            <person name="Alfaro M."/>
            <person name="Sun H."/>
            <person name="Tritt A."/>
            <person name="Yoshinaga Y."/>
            <person name="Zwiers L.-H."/>
            <person name="Turgeon B."/>
            <person name="Goodwin S."/>
            <person name="Spatafora J."/>
            <person name="Crous P."/>
            <person name="Grigoriev I."/>
        </authorList>
    </citation>
    <scope>NUCLEOTIDE SEQUENCE</scope>
    <source>
        <strain evidence="8">CBS 480.64</strain>
    </source>
</reference>
<feature type="transmembrane region" description="Helical" evidence="6">
    <location>
        <begin position="254"/>
        <end position="275"/>
    </location>
</feature>
<dbReference type="InterPro" id="IPR006634">
    <property type="entry name" value="TLC-dom"/>
</dbReference>
<feature type="domain" description="TLC" evidence="7">
    <location>
        <begin position="69"/>
        <end position="287"/>
    </location>
</feature>
<dbReference type="PROSITE" id="PS50922">
    <property type="entry name" value="TLC"/>
    <property type="match status" value="1"/>
</dbReference>
<keyword evidence="3 6" id="KW-1133">Transmembrane helix</keyword>
<accession>A0A6A7CAU0</accession>
<evidence type="ECO:0000259" key="7">
    <source>
        <dbReference type="PROSITE" id="PS50922"/>
    </source>
</evidence>
<protein>
    <submittedName>
        <fullName evidence="8">DUF887-domain-containing protein</fullName>
    </submittedName>
</protein>
<dbReference type="OrthoDB" id="10266980at2759"/>
<evidence type="ECO:0000256" key="3">
    <source>
        <dbReference type="ARBA" id="ARBA00022989"/>
    </source>
</evidence>
<comment type="subcellular location">
    <subcellularLocation>
        <location evidence="1">Membrane</location>
        <topology evidence="1">Multi-pass membrane protein</topology>
    </subcellularLocation>
</comment>
<feature type="transmembrane region" description="Helical" evidence="6">
    <location>
        <begin position="72"/>
        <end position="92"/>
    </location>
</feature>
<evidence type="ECO:0000313" key="9">
    <source>
        <dbReference type="Proteomes" id="UP000799421"/>
    </source>
</evidence>
<feature type="transmembrane region" description="Helical" evidence="6">
    <location>
        <begin position="202"/>
        <end position="222"/>
    </location>
</feature>
<dbReference type="Proteomes" id="UP000799421">
    <property type="component" value="Unassembled WGS sequence"/>
</dbReference>
<proteinExistence type="predicted"/>
<dbReference type="PANTHER" id="PTHR13439:SF0">
    <property type="entry name" value="TOPOISOMERASE I DAMAGE AFFECTED PROTEIN 4"/>
    <property type="match status" value="1"/>
</dbReference>
<dbReference type="GO" id="GO:0005783">
    <property type="term" value="C:endoplasmic reticulum"/>
    <property type="evidence" value="ECO:0007669"/>
    <property type="project" value="TreeGrafter"/>
</dbReference>
<evidence type="ECO:0000256" key="2">
    <source>
        <dbReference type="ARBA" id="ARBA00022692"/>
    </source>
</evidence>
<evidence type="ECO:0000256" key="6">
    <source>
        <dbReference type="SAM" id="Phobius"/>
    </source>
</evidence>
<gene>
    <name evidence="8" type="ORF">K470DRAFT_208298</name>
</gene>
<feature type="transmembrane region" description="Helical" evidence="6">
    <location>
        <begin position="112"/>
        <end position="131"/>
    </location>
</feature>
<dbReference type="AlphaFoldDB" id="A0A6A7CAU0"/>
<evidence type="ECO:0000256" key="4">
    <source>
        <dbReference type="ARBA" id="ARBA00023136"/>
    </source>
</evidence>
<feature type="transmembrane region" description="Helical" evidence="6">
    <location>
        <begin position="31"/>
        <end position="51"/>
    </location>
</feature>
<organism evidence="8 9">
    <name type="scientific">Piedraia hortae CBS 480.64</name>
    <dbReference type="NCBI Taxonomy" id="1314780"/>
    <lineage>
        <taxon>Eukaryota</taxon>
        <taxon>Fungi</taxon>
        <taxon>Dikarya</taxon>
        <taxon>Ascomycota</taxon>
        <taxon>Pezizomycotina</taxon>
        <taxon>Dothideomycetes</taxon>
        <taxon>Dothideomycetidae</taxon>
        <taxon>Capnodiales</taxon>
        <taxon>Piedraiaceae</taxon>
        <taxon>Piedraia</taxon>
    </lineage>
</organism>
<keyword evidence="4 5" id="KW-0472">Membrane</keyword>
<dbReference type="SMART" id="SM00724">
    <property type="entry name" value="TLC"/>
    <property type="match status" value="1"/>
</dbReference>
<evidence type="ECO:0000256" key="5">
    <source>
        <dbReference type="PROSITE-ProRule" id="PRU00205"/>
    </source>
</evidence>
<dbReference type="EMBL" id="MU005957">
    <property type="protein sequence ID" value="KAF2864332.1"/>
    <property type="molecule type" value="Genomic_DNA"/>
</dbReference>
<feature type="transmembrane region" description="Helical" evidence="6">
    <location>
        <begin position="143"/>
        <end position="163"/>
    </location>
</feature>